<feature type="compositionally biased region" description="Basic and acidic residues" evidence="1">
    <location>
        <begin position="1608"/>
        <end position="1618"/>
    </location>
</feature>
<dbReference type="HOGENOM" id="CLU_234051_0_0_11"/>
<dbReference type="Pfam" id="PF08751">
    <property type="entry name" value="TrwC"/>
    <property type="match status" value="1"/>
</dbReference>
<evidence type="ECO:0000313" key="3">
    <source>
        <dbReference type="EMBL" id="CCF63632.1"/>
    </source>
</evidence>
<feature type="region of interest" description="Disordered" evidence="1">
    <location>
        <begin position="1535"/>
        <end position="1637"/>
    </location>
</feature>
<evidence type="ECO:0000256" key="1">
    <source>
        <dbReference type="SAM" id="MobiDB-lite"/>
    </source>
</evidence>
<dbReference type="Gene3D" id="3.40.50.300">
    <property type="entry name" value="P-loop containing nucleotide triphosphate hydrolases"/>
    <property type="match status" value="2"/>
</dbReference>
<sequence length="1992" mass="217832">MLAWVLAGGMTATIHKVVAGNGYQYYLRNVAANDNSDRGRASLSDYYSAHGEAPGRWHGTGLTALGVARGAEVTEAQMKSLFGLGRHPDADDIEAREYDKQLALGAKPADAARAADKASRLGNPFRVYAEVSEFRKRCETAFREHNSTHGHDQTAAIPDHERSRIRTHVAFEMFSDEYGRAPIDARELSGWVAKNSRPRSTAVAGFDITFSPVKSVSALWALAPRSVSAKIEAAHHAAIDDALAWLERHAVFTRLGRNGIRQVDVDGIVAARFTHRDSRAGDPDLHTHVLIANRVRTLDGLWRTLDGAAIYRVVVTVSEIYNTRLEHHLEHNVGVEFAPRAEHDPGKRPIREIFGIPQRLIDAWSKREVALQVRLGELAAVFQQQFGREPVATEMYRLAQQATLETRPAKHALRSLAQQRASWRTEALALFGGREALARMVATALNPPRAGRITPTPEWVTRTARQVLEVVAEQRSTWREHNVRAEAERQLRGQIIGRDWEHVVAAVVAEALSPQQSIALGDPDTTAEPMLAKVPAPLARRSGAHVHVRAGDQIYTSTTALAVEAALIELAVQPGGRSITPELVTAAVQDHNRAFPDRPLNAGQAGVIQAFATAGMRVHTANAPAGSGKTTAMKVLTNAWHTSGGTVLGLAPTAAAAAVLGESIGARVETVDKVLDVIARHTPNPNNVALDRELPPSLPQWVLDIDAETLVIVDEHVKLGNHKRLTLLQFLTARGATIRCIGDDHQLASIEGGGAHTDMADAAPEHTLTLTHVVRFAASGEATASVGLREGDPAALGWYLDHGRIHAGHAGAIHDDTYTAWAADHLASRDTVMLAATHGTVTALNARARADRLTRNDTAPSAEVPLADGLCASVGDTIRTRHNDPRLRLGSRDWVRNGYTWTVTAVHPNGSITASHRRSGGKPGASVWLPAEYVRAHVRLGYAATIDSAQGITADTCHVALTGSETRQQLYVAMTRGVHANHAYLPTALDGTEGSFWSEPAIFPRTAVEVILQILDRDGAQKSAHTQLRDALDPVRRFGRAVDTYHDTLGIAAEHNLGVDGLARLDNAAEQIRPGLTDCPAYPVLRQHLAIIAMTGDDAFAALRAAAHARELDTADDPAAVLDWRLDTSGHHSTGPGPLPWLPGISPIPDDHPLAEHLQARQRIVTELADQIRNHTRDWTPATAPAWARPLLSTTDTDLVGEVAVWRAGLHVAERDHRPTGPARYSNLERDHQHDLDERIQRLLGDPDAATNRWAPLAQKLEPRLTLDPFWPVMADKLDLAHRAGLDITTLLTTAAASRPLPDEMPAAALWARLELEPSALDAPHSAVLHPEWLPDLNAVLGAELADHVTADPGWPRLVAAIDHATPSSWTPRDLLATAYELLLAAQPDDAPTLRPDQLTAALAWRIDALTHHTPTPTESEHHPEPTMPTNDDDNPTAASPHPDIPPPSNDLPEAIQSVAGIFQAGNVSAAVTAFRSIAAQATAEQRSVIAEIAQTLYDRPWKVAKARLEWLANQNPDHAALIHACTPDTDPGVYQTHDTTPKRAQQRHHRYRTRYQRRYRDTTDHTPTMSANDLAGLDLTDSYLDTSDGKPGTPHQSLQQGVWNPEPDNRTAPDKPLPDGLWNRNNQADDPIGENRDYDLAAVPNPRTLPCISCGIERSRTDSSPPPPRRTDDGLCTNCRDHHPGLPDNPHPTPLHTRWTYITETHPPDTALALLRRDWRALPTARHRRLLETWVRDHRHTTPQLPNDPAPEPDHHTTDNPLALLTDDELAETITNLERTLAAPESQTAIHEPFATTAEHPNTEALAERHQAAQDAIRRARQTADGLTTATRDLATARAQLADARKQLTNTPRRRSQHNTLRNRIEELLTQQATAEYRHRQARDNHRTAHRQATQLAGPEPGWHHALNTPEPLPATDTYDSGRGPNLEAARTQDLQRELDRHRAEQRRRGTLTLDGHATEARTSAPDNTAEQVEVVDKAVLPAGADHDLGS</sequence>
<feature type="region of interest" description="Disordered" evidence="1">
    <location>
        <begin position="1879"/>
        <end position="1973"/>
    </location>
</feature>
<feature type="compositionally biased region" description="Basic and acidic residues" evidence="1">
    <location>
        <begin position="1879"/>
        <end position="1888"/>
    </location>
</feature>
<feature type="compositionally biased region" description="Low complexity" evidence="1">
    <location>
        <begin position="1578"/>
        <end position="1587"/>
    </location>
</feature>
<evidence type="ECO:0000259" key="2">
    <source>
        <dbReference type="Pfam" id="PF08751"/>
    </source>
</evidence>
<gene>
    <name evidence="3" type="ordered locus">NOCYR_2863</name>
</gene>
<dbReference type="CDD" id="cd18809">
    <property type="entry name" value="SF1_C_RecD"/>
    <property type="match status" value="1"/>
</dbReference>
<dbReference type="eggNOG" id="COG0507">
    <property type="taxonomic scope" value="Bacteria"/>
</dbReference>
<dbReference type="InterPro" id="IPR027417">
    <property type="entry name" value="P-loop_NTPase"/>
</dbReference>
<feature type="compositionally biased region" description="Basic residues" evidence="1">
    <location>
        <begin position="1545"/>
        <end position="1558"/>
    </location>
</feature>
<dbReference type="SUPFAM" id="SSF52540">
    <property type="entry name" value="P-loop containing nucleoside triphosphate hydrolases"/>
    <property type="match status" value="2"/>
</dbReference>
<feature type="domain" description="TrwC relaxase" evidence="2">
    <location>
        <begin position="19"/>
        <end position="428"/>
    </location>
</feature>
<organism evidence="3 4">
    <name type="scientific">Nocardia cyriacigeorgica (strain GUH-2)</name>
    <dbReference type="NCBI Taxonomy" id="1127134"/>
    <lineage>
        <taxon>Bacteria</taxon>
        <taxon>Bacillati</taxon>
        <taxon>Actinomycetota</taxon>
        <taxon>Actinomycetes</taxon>
        <taxon>Mycobacteriales</taxon>
        <taxon>Nocardiaceae</taxon>
        <taxon>Nocardia</taxon>
    </lineage>
</organism>
<reference evidence="3 4" key="1">
    <citation type="journal article" date="2012" name="J. Bacteriol.">
        <title>Genome sequence of the human- and animal-pathogenic strain Nocardia cyriacigeorgica GUH-2.</title>
        <authorList>
            <person name="Zoropogui A."/>
            <person name="Pujic P."/>
            <person name="Normand P."/>
            <person name="Barbe V."/>
            <person name="Beaman B."/>
            <person name="Beaman L."/>
            <person name="Boiron P."/>
            <person name="Colinon C."/>
            <person name="Deredjian A."/>
            <person name="Graindorge A."/>
            <person name="Mangenot S."/>
            <person name="Nazaret S."/>
            <person name="Neto M."/>
            <person name="Petit S."/>
            <person name="Roche D."/>
            <person name="Vallenet D."/>
            <person name="Rodriguez-Nava V."/>
            <person name="Richard Y."/>
            <person name="Cournoyer B."/>
            <person name="Blaha D."/>
        </authorList>
    </citation>
    <scope>NUCLEOTIDE SEQUENCE [LARGE SCALE GENOMIC DNA]</scope>
    <source>
        <strain evidence="3 4">GUH-2</strain>
    </source>
</reference>
<feature type="compositionally biased region" description="Polar residues" evidence="1">
    <location>
        <begin position="1962"/>
        <end position="1972"/>
    </location>
</feature>
<feature type="region of interest" description="Disordered" evidence="1">
    <location>
        <begin position="1413"/>
        <end position="1453"/>
    </location>
</feature>
<evidence type="ECO:0000313" key="4">
    <source>
        <dbReference type="Proteomes" id="UP000008190"/>
    </source>
</evidence>
<dbReference type="STRING" id="1127134.NOCYR_2863"/>
<dbReference type="NCBIfam" id="NF041492">
    <property type="entry name" value="MobF"/>
    <property type="match status" value="1"/>
</dbReference>
<feature type="compositionally biased region" description="Basic and acidic residues" evidence="1">
    <location>
        <begin position="1935"/>
        <end position="1944"/>
    </location>
</feature>
<proteinExistence type="predicted"/>
<dbReference type="EMBL" id="FO082843">
    <property type="protein sequence ID" value="CCF63632.1"/>
    <property type="molecule type" value="Genomic_DNA"/>
</dbReference>
<name>H6R957_NOCCG</name>
<protein>
    <recommendedName>
        <fullName evidence="2">TrwC relaxase domain-containing protein</fullName>
    </recommendedName>
</protein>
<feature type="region of interest" description="Disordered" evidence="1">
    <location>
        <begin position="1844"/>
        <end position="1864"/>
    </location>
</feature>
<dbReference type="Proteomes" id="UP000008190">
    <property type="component" value="Chromosome"/>
</dbReference>
<dbReference type="SUPFAM" id="SSF55464">
    <property type="entry name" value="Origin of replication-binding domain, RBD-like"/>
    <property type="match status" value="1"/>
</dbReference>
<dbReference type="InterPro" id="IPR014862">
    <property type="entry name" value="TrwC"/>
</dbReference>
<feature type="region of interest" description="Disordered" evidence="1">
    <location>
        <begin position="1741"/>
        <end position="1762"/>
    </location>
</feature>
<accession>H6R957</accession>
<dbReference type="Pfam" id="PF13604">
    <property type="entry name" value="AAA_30"/>
    <property type="match status" value="1"/>
</dbReference>
<dbReference type="KEGG" id="ncy:NOCYR_2863"/>
<keyword evidence="4" id="KW-1185">Reference proteome</keyword>